<dbReference type="Proteomes" id="UP000787472">
    <property type="component" value="Unassembled WGS sequence"/>
</dbReference>
<feature type="compositionally biased region" description="Polar residues" evidence="1">
    <location>
        <begin position="91"/>
        <end position="102"/>
    </location>
</feature>
<evidence type="ECO:0000313" key="3">
    <source>
        <dbReference type="Proteomes" id="UP000787472"/>
    </source>
</evidence>
<proteinExistence type="predicted"/>
<dbReference type="AlphaFoldDB" id="A0A9E5MMT8"/>
<keyword evidence="3" id="KW-1185">Reference proteome</keyword>
<organism evidence="2 3">
    <name type="scientific">Pseudomaricurvus hydrocarbonicus</name>
    <dbReference type="NCBI Taxonomy" id="1470433"/>
    <lineage>
        <taxon>Bacteria</taxon>
        <taxon>Pseudomonadati</taxon>
        <taxon>Pseudomonadota</taxon>
        <taxon>Gammaproteobacteria</taxon>
        <taxon>Cellvibrionales</taxon>
        <taxon>Cellvibrionaceae</taxon>
        <taxon>Pseudomaricurvus</taxon>
    </lineage>
</organism>
<name>A0A9E5MMT8_9GAMM</name>
<dbReference type="EMBL" id="JAAONZ010000014">
    <property type="protein sequence ID" value="NHO67133.1"/>
    <property type="molecule type" value="Genomic_DNA"/>
</dbReference>
<evidence type="ECO:0000256" key="1">
    <source>
        <dbReference type="SAM" id="MobiDB-lite"/>
    </source>
</evidence>
<sequence length="102" mass="11103">MNFEDWTVDLKSLTATHSCGFRIEIEGNPKDPSAVHPGKFPQGLTSIEQVRLVRTGVEAIVAEAKKGRTAKPVVKKPAYVSPANKPKRATLSLNRKSSTETS</sequence>
<accession>A0A9E5MMT8</accession>
<dbReference type="RefSeq" id="WP_167189243.1">
    <property type="nucleotide sequence ID" value="NZ_JAAONZ010000014.1"/>
</dbReference>
<comment type="caution">
    <text evidence="2">The sequence shown here is derived from an EMBL/GenBank/DDBJ whole genome shotgun (WGS) entry which is preliminary data.</text>
</comment>
<feature type="region of interest" description="Disordered" evidence="1">
    <location>
        <begin position="71"/>
        <end position="102"/>
    </location>
</feature>
<evidence type="ECO:0000313" key="2">
    <source>
        <dbReference type="EMBL" id="NHO67133.1"/>
    </source>
</evidence>
<reference evidence="2" key="1">
    <citation type="submission" date="2020-03" db="EMBL/GenBank/DDBJ databases">
        <authorList>
            <person name="Guo F."/>
        </authorList>
    </citation>
    <scope>NUCLEOTIDE SEQUENCE</scope>
    <source>
        <strain evidence="2">JCM 30134</strain>
    </source>
</reference>
<gene>
    <name evidence="2" type="ORF">G8770_16415</name>
</gene>
<protein>
    <submittedName>
        <fullName evidence="2">Uncharacterized protein</fullName>
    </submittedName>
</protein>